<evidence type="ECO:0000313" key="3">
    <source>
        <dbReference type="Proteomes" id="UP000822688"/>
    </source>
</evidence>
<dbReference type="Proteomes" id="UP000822688">
    <property type="component" value="Chromosome 2"/>
</dbReference>
<proteinExistence type="predicted"/>
<organism evidence="2 3">
    <name type="scientific">Ceratodon purpureus</name>
    <name type="common">Fire moss</name>
    <name type="synonym">Dicranum purpureum</name>
    <dbReference type="NCBI Taxonomy" id="3225"/>
    <lineage>
        <taxon>Eukaryota</taxon>
        <taxon>Viridiplantae</taxon>
        <taxon>Streptophyta</taxon>
        <taxon>Embryophyta</taxon>
        <taxon>Bryophyta</taxon>
        <taxon>Bryophytina</taxon>
        <taxon>Bryopsida</taxon>
        <taxon>Dicranidae</taxon>
        <taxon>Pseudoditrichales</taxon>
        <taxon>Ditrichaceae</taxon>
        <taxon>Ceratodon</taxon>
    </lineage>
</organism>
<evidence type="ECO:0000256" key="1">
    <source>
        <dbReference type="SAM" id="SignalP"/>
    </source>
</evidence>
<feature type="signal peptide" evidence="1">
    <location>
        <begin position="1"/>
        <end position="15"/>
    </location>
</feature>
<dbReference type="AlphaFoldDB" id="A0A8T0IUN2"/>
<keyword evidence="3" id="KW-1185">Reference proteome</keyword>
<evidence type="ECO:0000313" key="2">
    <source>
        <dbReference type="EMBL" id="KAG0587440.1"/>
    </source>
</evidence>
<dbReference type="EMBL" id="CM026422">
    <property type="protein sequence ID" value="KAG0587440.1"/>
    <property type="molecule type" value="Genomic_DNA"/>
</dbReference>
<protein>
    <submittedName>
        <fullName evidence="2">Uncharacterized protein</fullName>
    </submittedName>
</protein>
<gene>
    <name evidence="2" type="ORF">KC19_2G164800</name>
</gene>
<accession>A0A8T0IUN2</accession>
<sequence length="55" mass="6215">MCAATILLQFRLVSCNLYFCTMCSSRQFAVFSLENLALPSQALIVQIIVLEQMQI</sequence>
<reference evidence="2" key="1">
    <citation type="submission" date="2020-06" db="EMBL/GenBank/DDBJ databases">
        <title>WGS assembly of Ceratodon purpureus strain R40.</title>
        <authorList>
            <person name="Carey S.B."/>
            <person name="Jenkins J."/>
            <person name="Shu S."/>
            <person name="Lovell J.T."/>
            <person name="Sreedasyam A."/>
            <person name="Maumus F."/>
            <person name="Tiley G.P."/>
            <person name="Fernandez-Pozo N."/>
            <person name="Barry K."/>
            <person name="Chen C."/>
            <person name="Wang M."/>
            <person name="Lipzen A."/>
            <person name="Daum C."/>
            <person name="Saski C.A."/>
            <person name="Payton A.C."/>
            <person name="Mcbreen J.C."/>
            <person name="Conrad R.E."/>
            <person name="Kollar L.M."/>
            <person name="Olsson S."/>
            <person name="Huttunen S."/>
            <person name="Landis J.B."/>
            <person name="Wickett N.J."/>
            <person name="Johnson M.G."/>
            <person name="Rensing S.A."/>
            <person name="Grimwood J."/>
            <person name="Schmutz J."/>
            <person name="Mcdaniel S.F."/>
        </authorList>
    </citation>
    <scope>NUCLEOTIDE SEQUENCE</scope>
    <source>
        <strain evidence="2">R40</strain>
    </source>
</reference>
<comment type="caution">
    <text evidence="2">The sequence shown here is derived from an EMBL/GenBank/DDBJ whole genome shotgun (WGS) entry which is preliminary data.</text>
</comment>
<feature type="chain" id="PRO_5035845305" evidence="1">
    <location>
        <begin position="16"/>
        <end position="55"/>
    </location>
</feature>
<keyword evidence="1" id="KW-0732">Signal</keyword>
<name>A0A8T0IUN2_CERPU</name>